<sequence length="303" mass="32971">MLMLAETAPKRRRGLYSALPYTGVAAGLIMSNGVYAMVSGLPEEDMLTWGWRVPFLLSIVGVGVGLVMRLRLHETPVFQEVKKSGLQVRRPVVEVFKRTPRNLFCAWGAQMGDKSMAYIFESLIIVYVTEQVGLPEQMVLTGLLIASAVQFVTIPAFAALSDRIGRKPVYILGGVLSALFAYPFFLLLDTGSTLWIWLSIIFASSIAKIMMTSAQAAWYAEMFPPSTRYSGFALAREGFAPLSGGLAPMISVSLLALGGGEPHWVVLYIVVLGLITVVSVALGPETRGVEMFPKTTKEATVRA</sequence>
<reference evidence="9" key="1">
    <citation type="submission" date="2020-11" db="EMBL/GenBank/DDBJ databases">
        <title>Whole-genome analyses of Nonomuraea sp. K274.</title>
        <authorList>
            <person name="Veyisoglu A."/>
        </authorList>
    </citation>
    <scope>NUCLEOTIDE SEQUENCE</scope>
    <source>
        <strain evidence="9">K274</strain>
    </source>
</reference>
<feature type="transmembrane region" description="Helical" evidence="7">
    <location>
        <begin position="265"/>
        <end position="284"/>
    </location>
</feature>
<dbReference type="Pfam" id="PF07690">
    <property type="entry name" value="MFS_1"/>
    <property type="match status" value="1"/>
</dbReference>
<organism evidence="9 10">
    <name type="scientific">Nonomuraea cypriaca</name>
    <dbReference type="NCBI Taxonomy" id="1187855"/>
    <lineage>
        <taxon>Bacteria</taxon>
        <taxon>Bacillati</taxon>
        <taxon>Actinomycetota</taxon>
        <taxon>Actinomycetes</taxon>
        <taxon>Streptosporangiales</taxon>
        <taxon>Streptosporangiaceae</taxon>
        <taxon>Nonomuraea</taxon>
    </lineage>
</organism>
<evidence type="ECO:0000256" key="5">
    <source>
        <dbReference type="ARBA" id="ARBA00022989"/>
    </source>
</evidence>
<dbReference type="InterPro" id="IPR036259">
    <property type="entry name" value="MFS_trans_sf"/>
</dbReference>
<dbReference type="GO" id="GO:0022857">
    <property type="term" value="F:transmembrane transporter activity"/>
    <property type="evidence" value="ECO:0007669"/>
    <property type="project" value="InterPro"/>
</dbReference>
<proteinExistence type="predicted"/>
<feature type="transmembrane region" description="Helical" evidence="7">
    <location>
        <begin position="194"/>
        <end position="218"/>
    </location>
</feature>
<dbReference type="PROSITE" id="PS50850">
    <property type="entry name" value="MFS"/>
    <property type="match status" value="1"/>
</dbReference>
<dbReference type="PANTHER" id="PTHR43045">
    <property type="entry name" value="SHIKIMATE TRANSPORTER"/>
    <property type="match status" value="1"/>
</dbReference>
<feature type="domain" description="Major facilitator superfamily (MFS) profile" evidence="8">
    <location>
        <begin position="1"/>
        <end position="287"/>
    </location>
</feature>
<keyword evidence="5 7" id="KW-1133">Transmembrane helix</keyword>
<keyword evidence="10" id="KW-1185">Reference proteome</keyword>
<evidence type="ECO:0000256" key="2">
    <source>
        <dbReference type="ARBA" id="ARBA00022448"/>
    </source>
</evidence>
<dbReference type="EMBL" id="JADOGI010000107">
    <property type="protein sequence ID" value="MBF8189959.1"/>
    <property type="molecule type" value="Genomic_DNA"/>
</dbReference>
<dbReference type="AlphaFoldDB" id="A0A931AGQ6"/>
<dbReference type="InterPro" id="IPR011701">
    <property type="entry name" value="MFS"/>
</dbReference>
<evidence type="ECO:0000256" key="1">
    <source>
        <dbReference type="ARBA" id="ARBA00004651"/>
    </source>
</evidence>
<feature type="transmembrane region" description="Helical" evidence="7">
    <location>
        <begin position="140"/>
        <end position="160"/>
    </location>
</feature>
<feature type="transmembrane region" description="Helical" evidence="7">
    <location>
        <begin position="21"/>
        <end position="41"/>
    </location>
</feature>
<dbReference type="Pfam" id="PF00083">
    <property type="entry name" value="Sugar_tr"/>
    <property type="match status" value="1"/>
</dbReference>
<dbReference type="PANTHER" id="PTHR43045:SF1">
    <property type="entry name" value="SHIKIMATE TRANSPORTER"/>
    <property type="match status" value="1"/>
</dbReference>
<evidence type="ECO:0000313" key="9">
    <source>
        <dbReference type="EMBL" id="MBF8189959.1"/>
    </source>
</evidence>
<dbReference type="GO" id="GO:0005886">
    <property type="term" value="C:plasma membrane"/>
    <property type="evidence" value="ECO:0007669"/>
    <property type="project" value="UniProtKB-SubCell"/>
</dbReference>
<dbReference type="InterPro" id="IPR020846">
    <property type="entry name" value="MFS_dom"/>
</dbReference>
<protein>
    <submittedName>
        <fullName evidence="9">MFS transporter</fullName>
    </submittedName>
</protein>
<dbReference type="SUPFAM" id="SSF103473">
    <property type="entry name" value="MFS general substrate transporter"/>
    <property type="match status" value="1"/>
</dbReference>
<keyword evidence="6 7" id="KW-0472">Membrane</keyword>
<dbReference type="InterPro" id="IPR005828">
    <property type="entry name" value="MFS_sugar_transport-like"/>
</dbReference>
<accession>A0A931AGQ6</accession>
<evidence type="ECO:0000313" key="10">
    <source>
        <dbReference type="Proteomes" id="UP000605361"/>
    </source>
</evidence>
<feature type="transmembrane region" description="Helical" evidence="7">
    <location>
        <begin position="239"/>
        <end position="259"/>
    </location>
</feature>
<name>A0A931AGQ6_9ACTN</name>
<feature type="transmembrane region" description="Helical" evidence="7">
    <location>
        <begin position="116"/>
        <end position="134"/>
    </location>
</feature>
<evidence type="ECO:0000256" key="7">
    <source>
        <dbReference type="SAM" id="Phobius"/>
    </source>
</evidence>
<feature type="transmembrane region" description="Helical" evidence="7">
    <location>
        <begin position="53"/>
        <end position="72"/>
    </location>
</feature>
<keyword evidence="2" id="KW-0813">Transport</keyword>
<evidence type="ECO:0000259" key="8">
    <source>
        <dbReference type="PROSITE" id="PS50850"/>
    </source>
</evidence>
<evidence type="ECO:0000256" key="6">
    <source>
        <dbReference type="ARBA" id="ARBA00023136"/>
    </source>
</evidence>
<keyword evidence="3" id="KW-1003">Cell membrane</keyword>
<gene>
    <name evidence="9" type="ORF">ITP53_30380</name>
</gene>
<dbReference type="Proteomes" id="UP000605361">
    <property type="component" value="Unassembled WGS sequence"/>
</dbReference>
<dbReference type="Gene3D" id="1.20.1250.20">
    <property type="entry name" value="MFS general substrate transporter like domains"/>
    <property type="match status" value="2"/>
</dbReference>
<feature type="transmembrane region" description="Helical" evidence="7">
    <location>
        <begin position="169"/>
        <end position="188"/>
    </location>
</feature>
<evidence type="ECO:0000256" key="4">
    <source>
        <dbReference type="ARBA" id="ARBA00022692"/>
    </source>
</evidence>
<evidence type="ECO:0000256" key="3">
    <source>
        <dbReference type="ARBA" id="ARBA00022475"/>
    </source>
</evidence>
<comment type="subcellular location">
    <subcellularLocation>
        <location evidence="1">Cell membrane</location>
        <topology evidence="1">Multi-pass membrane protein</topology>
    </subcellularLocation>
</comment>
<comment type="caution">
    <text evidence="9">The sequence shown here is derived from an EMBL/GenBank/DDBJ whole genome shotgun (WGS) entry which is preliminary data.</text>
</comment>
<keyword evidence="4 7" id="KW-0812">Transmembrane</keyword>